<organism evidence="1 2">
    <name type="scientific">Micrococcus lylae</name>
    <dbReference type="NCBI Taxonomy" id="1273"/>
    <lineage>
        <taxon>Bacteria</taxon>
        <taxon>Bacillati</taxon>
        <taxon>Actinomycetota</taxon>
        <taxon>Actinomycetes</taxon>
        <taxon>Micrococcales</taxon>
        <taxon>Micrococcaceae</taxon>
        <taxon>Micrococcus</taxon>
    </lineage>
</organism>
<protein>
    <submittedName>
        <fullName evidence="1">Uncharacterized protein</fullName>
    </submittedName>
</protein>
<dbReference type="Proteomes" id="UP000196230">
    <property type="component" value="Unassembled WGS sequence"/>
</dbReference>
<gene>
    <name evidence="1" type="ORF">FM125_02455</name>
</gene>
<name>A0A1R4IHL0_9MICC</name>
<dbReference type="EMBL" id="FUKP01000014">
    <property type="protein sequence ID" value="SJN19104.1"/>
    <property type="molecule type" value="Genomic_DNA"/>
</dbReference>
<reference evidence="1 2" key="1">
    <citation type="submission" date="2017-02" db="EMBL/GenBank/DDBJ databases">
        <authorList>
            <person name="Peterson S.W."/>
        </authorList>
    </citation>
    <scope>NUCLEOTIDE SEQUENCE [LARGE SCALE GENOMIC DNA]</scope>
    <source>
        <strain evidence="1 2">2B3F</strain>
    </source>
</reference>
<evidence type="ECO:0000313" key="2">
    <source>
        <dbReference type="Proteomes" id="UP000196230"/>
    </source>
</evidence>
<proteinExistence type="predicted"/>
<evidence type="ECO:0000313" key="1">
    <source>
        <dbReference type="EMBL" id="SJN19104.1"/>
    </source>
</evidence>
<dbReference type="AlphaFoldDB" id="A0A1R4IHL0"/>
<sequence length="39" mass="4607">MNLVEQQNQRREQLRQGAVAVVLITDRTDFRGAPAWPWR</sequence>
<accession>A0A1R4IHL0</accession>